<dbReference type="PANTHER" id="PTHR36503">
    <property type="entry name" value="BLR2520 PROTEIN"/>
    <property type="match status" value="1"/>
</dbReference>
<comment type="caution">
    <text evidence="2">The sequence shown here is derived from an EMBL/GenBank/DDBJ whole genome shotgun (WGS) entry which is preliminary data.</text>
</comment>
<dbReference type="SUPFAM" id="SSF54593">
    <property type="entry name" value="Glyoxalase/Bleomycin resistance protein/Dihydroxybiphenyl dioxygenase"/>
    <property type="match status" value="1"/>
</dbReference>
<dbReference type="InterPro" id="IPR029068">
    <property type="entry name" value="Glyas_Bleomycin-R_OHBP_Dase"/>
</dbReference>
<dbReference type="InterPro" id="IPR004360">
    <property type="entry name" value="Glyas_Fos-R_dOase_dom"/>
</dbReference>
<proteinExistence type="predicted"/>
<dbReference type="Proteomes" id="UP001196068">
    <property type="component" value="Unassembled WGS sequence"/>
</dbReference>
<evidence type="ECO:0000313" key="3">
    <source>
        <dbReference type="Proteomes" id="UP001196068"/>
    </source>
</evidence>
<evidence type="ECO:0000259" key="1">
    <source>
        <dbReference type="PROSITE" id="PS51819"/>
    </source>
</evidence>
<gene>
    <name evidence="2" type="ORF">GXW79_11405</name>
</gene>
<protein>
    <submittedName>
        <fullName evidence="2">Glyoxalase</fullName>
    </submittedName>
</protein>
<accession>A0AAF1K3N3</accession>
<dbReference type="PANTHER" id="PTHR36503:SF3">
    <property type="entry name" value="BLR0126 PROTEIN"/>
    <property type="match status" value="1"/>
</dbReference>
<keyword evidence="3" id="KW-1185">Reference proteome</keyword>
<evidence type="ECO:0000313" key="2">
    <source>
        <dbReference type="EMBL" id="MBR0655686.1"/>
    </source>
</evidence>
<name>A0AAF1K3N3_9PROT</name>
<dbReference type="Pfam" id="PF00903">
    <property type="entry name" value="Glyoxalase"/>
    <property type="match status" value="1"/>
</dbReference>
<dbReference type="RefSeq" id="WP_211874520.1">
    <property type="nucleotide sequence ID" value="NZ_JAAEDH010000011.1"/>
</dbReference>
<dbReference type="Gene3D" id="3.10.180.10">
    <property type="entry name" value="2,3-Dihydroxybiphenyl 1,2-Dioxygenase, domain 1"/>
    <property type="match status" value="1"/>
</dbReference>
<reference evidence="2" key="1">
    <citation type="submission" date="2020-01" db="EMBL/GenBank/DDBJ databases">
        <authorList>
            <person name="Rat A."/>
        </authorList>
    </citation>
    <scope>NUCLEOTIDE SEQUENCE</scope>
    <source>
        <strain evidence="2">LMG 28251</strain>
    </source>
</reference>
<dbReference type="EMBL" id="JAAEDH010000011">
    <property type="protein sequence ID" value="MBR0655686.1"/>
    <property type="molecule type" value="Genomic_DNA"/>
</dbReference>
<dbReference type="InterPro" id="IPR037523">
    <property type="entry name" value="VOC_core"/>
</dbReference>
<dbReference type="AlphaFoldDB" id="A0AAF1K3N3"/>
<dbReference type="PROSITE" id="PS51819">
    <property type="entry name" value="VOC"/>
    <property type="match status" value="1"/>
</dbReference>
<reference evidence="2" key="2">
    <citation type="journal article" date="2021" name="Syst. Appl. Microbiol.">
        <title>Roseomonas hellenica sp. nov., isolated from roots of wild-growing Alkanna tinctoria.</title>
        <authorList>
            <person name="Rat A."/>
            <person name="Naranjo H.D."/>
            <person name="Lebbe L."/>
            <person name="Cnockaert M."/>
            <person name="Krigas N."/>
            <person name="Grigoriadou K."/>
            <person name="Maloupa E."/>
            <person name="Willems A."/>
        </authorList>
    </citation>
    <scope>NUCLEOTIDE SEQUENCE</scope>
    <source>
        <strain evidence="2">LMG 28251</strain>
    </source>
</reference>
<feature type="domain" description="VOC" evidence="1">
    <location>
        <begin position="4"/>
        <end position="127"/>
    </location>
</feature>
<organism evidence="2 3">
    <name type="scientific">Plastoroseomonas arctica</name>
    <dbReference type="NCBI Taxonomy" id="1509237"/>
    <lineage>
        <taxon>Bacteria</taxon>
        <taxon>Pseudomonadati</taxon>
        <taxon>Pseudomonadota</taxon>
        <taxon>Alphaproteobacteria</taxon>
        <taxon>Acetobacterales</taxon>
        <taxon>Acetobacteraceae</taxon>
        <taxon>Plastoroseomonas</taxon>
    </lineage>
</organism>
<sequence>MAVVPHTIDIVVADMAAALSFYRALGLNVPMDADDEVQVQVATPGGATLGFLTEAMMRQAYPDWVSPVGQRVTFACRCDSAEELDATYARVIAAGFSGRKAPWDAFWGQRYAMLSDPDGNRVDLFAAIEERGQE</sequence>